<keyword evidence="3" id="KW-1185">Reference proteome</keyword>
<dbReference type="PANTHER" id="PTHR10587:SF125">
    <property type="entry name" value="POLYSACCHARIDE DEACETYLASE YHEN-RELATED"/>
    <property type="match status" value="1"/>
</dbReference>
<reference evidence="2 3" key="1">
    <citation type="submission" date="2012-05" db="EMBL/GenBank/DDBJ databases">
        <authorList>
            <person name="Weinstock G."/>
            <person name="Sodergren E."/>
            <person name="Lobos E.A."/>
            <person name="Fulton L."/>
            <person name="Fulton R."/>
            <person name="Courtney L."/>
            <person name="Fronick C."/>
            <person name="O'Laughlin M."/>
            <person name="Godfrey J."/>
            <person name="Wilson R.M."/>
            <person name="Miner T."/>
            <person name="Farmer C."/>
            <person name="Delehaunty K."/>
            <person name="Cordes M."/>
            <person name="Minx P."/>
            <person name="Tomlinson C."/>
            <person name="Chen J."/>
            <person name="Wollam A."/>
            <person name="Pepin K.H."/>
            <person name="Bhonagiri V."/>
            <person name="Zhang X."/>
            <person name="Suruliraj S."/>
            <person name="Warren W."/>
            <person name="Mitreva M."/>
            <person name="Mardis E.R."/>
            <person name="Wilson R.K."/>
        </authorList>
    </citation>
    <scope>NUCLEOTIDE SEQUENCE [LARGE SCALE GENOMIC DNA]</scope>
    <source>
        <strain evidence="2 3">DSM 1785</strain>
    </source>
</reference>
<proteinExistence type="predicted"/>
<name>L1Q6K6_9CLOT</name>
<dbReference type="InterPro" id="IPR011330">
    <property type="entry name" value="Glyco_hydro/deAcase_b/a-brl"/>
</dbReference>
<dbReference type="PANTHER" id="PTHR10587">
    <property type="entry name" value="GLYCOSYL TRANSFERASE-RELATED"/>
    <property type="match status" value="1"/>
</dbReference>
<dbReference type="Gene3D" id="3.20.20.370">
    <property type="entry name" value="Glycoside hydrolase/deacetylase"/>
    <property type="match status" value="1"/>
</dbReference>
<comment type="caution">
    <text evidence="2">The sequence shown here is derived from an EMBL/GenBank/DDBJ whole genome shotgun (WGS) entry which is preliminary data.</text>
</comment>
<dbReference type="GO" id="GO:0016810">
    <property type="term" value="F:hydrolase activity, acting on carbon-nitrogen (but not peptide) bonds"/>
    <property type="evidence" value="ECO:0007669"/>
    <property type="project" value="InterPro"/>
</dbReference>
<dbReference type="EMBL" id="AMEZ01000100">
    <property type="protein sequence ID" value="EKY23551.1"/>
    <property type="molecule type" value="Genomic_DNA"/>
</dbReference>
<accession>L1Q6K6</accession>
<dbReference type="PROSITE" id="PS51677">
    <property type="entry name" value="NODB"/>
    <property type="match status" value="1"/>
</dbReference>
<dbReference type="InterPro" id="IPR002509">
    <property type="entry name" value="NODB_dom"/>
</dbReference>
<dbReference type="CDD" id="cd10944">
    <property type="entry name" value="CE4_SmPgdA_like"/>
    <property type="match status" value="1"/>
</dbReference>
<dbReference type="STRING" id="545697.HMPREF0216_02904"/>
<evidence type="ECO:0000313" key="2">
    <source>
        <dbReference type="EMBL" id="EKY23551.1"/>
    </source>
</evidence>
<organism evidence="2 3">
    <name type="scientific">Clostridium celatum DSM 1785</name>
    <dbReference type="NCBI Taxonomy" id="545697"/>
    <lineage>
        <taxon>Bacteria</taxon>
        <taxon>Bacillati</taxon>
        <taxon>Bacillota</taxon>
        <taxon>Clostridia</taxon>
        <taxon>Eubacteriales</taxon>
        <taxon>Clostridiaceae</taxon>
        <taxon>Clostridium</taxon>
    </lineage>
</organism>
<dbReference type="InterPro" id="IPR050248">
    <property type="entry name" value="Polysacc_deacetylase_ArnD"/>
</dbReference>
<dbReference type="HOGENOM" id="CLU_021264_6_3_9"/>
<evidence type="ECO:0000259" key="1">
    <source>
        <dbReference type="PROSITE" id="PS51677"/>
    </source>
</evidence>
<gene>
    <name evidence="2" type="ORF">HMPREF0216_02904</name>
</gene>
<dbReference type="AlphaFoldDB" id="L1Q6K6"/>
<dbReference type="SUPFAM" id="SSF88713">
    <property type="entry name" value="Glycoside hydrolase/deacetylase"/>
    <property type="match status" value="1"/>
</dbReference>
<dbReference type="Proteomes" id="UP000010420">
    <property type="component" value="Unassembled WGS sequence"/>
</dbReference>
<dbReference type="PATRIC" id="fig|545697.3.peg.2854"/>
<evidence type="ECO:0000313" key="3">
    <source>
        <dbReference type="Proteomes" id="UP000010420"/>
    </source>
</evidence>
<dbReference type="eggNOG" id="COG0726">
    <property type="taxonomic scope" value="Bacteria"/>
</dbReference>
<dbReference type="GO" id="GO:0005975">
    <property type="term" value="P:carbohydrate metabolic process"/>
    <property type="evidence" value="ECO:0007669"/>
    <property type="project" value="InterPro"/>
</dbReference>
<sequence>MTFSYNFQAFSDDNKKIVYLTFDDGPSKNTELILNILKENDVHATFFIISPYIEPHIKFVQRAYEEGNAIGNHTADHEFEHIYTSEDAFFKSFNKQQEFIKDTTGSCCTIFRFPGGSHNTLVRNARGKDFTANITKKLNEQGISVYDWNVDSGDAKGNNIPASVLINNVSKNLKDKDGNYKNPAIILMHDCMTKNTTVEALPGIIKLLKDEGYTFEILK</sequence>
<feature type="domain" description="NodB homology" evidence="1">
    <location>
        <begin position="16"/>
        <end position="216"/>
    </location>
</feature>
<protein>
    <submittedName>
        <fullName evidence="2">Polysaccharide deacetylase</fullName>
    </submittedName>
</protein>
<dbReference type="Pfam" id="PF01522">
    <property type="entry name" value="Polysacc_deac_1"/>
    <property type="match status" value="1"/>
</dbReference>